<dbReference type="AlphaFoldDB" id="A0A9P6NX89"/>
<accession>A0A9P6NX89</accession>
<dbReference type="Pfam" id="PF13409">
    <property type="entry name" value="GST_N_2"/>
    <property type="match status" value="1"/>
</dbReference>
<dbReference type="Proteomes" id="UP000886653">
    <property type="component" value="Unassembled WGS sequence"/>
</dbReference>
<dbReference type="CDD" id="cd00570">
    <property type="entry name" value="GST_N_family"/>
    <property type="match status" value="1"/>
</dbReference>
<dbReference type="InterPro" id="IPR036249">
    <property type="entry name" value="Thioredoxin-like_sf"/>
</dbReference>
<dbReference type="GO" id="GO:0004364">
    <property type="term" value="F:glutathione transferase activity"/>
    <property type="evidence" value="ECO:0007669"/>
    <property type="project" value="TreeGrafter"/>
</dbReference>
<dbReference type="OrthoDB" id="412788at2759"/>
<dbReference type="EMBL" id="MU167215">
    <property type="protein sequence ID" value="KAG0151115.1"/>
    <property type="molecule type" value="Genomic_DNA"/>
</dbReference>
<dbReference type="PROSITE" id="PS50404">
    <property type="entry name" value="GST_NTER"/>
    <property type="match status" value="1"/>
</dbReference>
<reference evidence="2" key="1">
    <citation type="submission" date="2013-11" db="EMBL/GenBank/DDBJ databases">
        <title>Genome sequence of the fusiform rust pathogen reveals effectors for host alternation and coevolution with pine.</title>
        <authorList>
            <consortium name="DOE Joint Genome Institute"/>
            <person name="Smith K."/>
            <person name="Pendleton A."/>
            <person name="Kubisiak T."/>
            <person name="Anderson C."/>
            <person name="Salamov A."/>
            <person name="Aerts A."/>
            <person name="Riley R."/>
            <person name="Clum A."/>
            <person name="Lindquist E."/>
            <person name="Ence D."/>
            <person name="Campbell M."/>
            <person name="Kronenberg Z."/>
            <person name="Feau N."/>
            <person name="Dhillon B."/>
            <person name="Hamelin R."/>
            <person name="Burleigh J."/>
            <person name="Smith J."/>
            <person name="Yandell M."/>
            <person name="Nelson C."/>
            <person name="Grigoriev I."/>
            <person name="Davis J."/>
        </authorList>
    </citation>
    <scope>NUCLEOTIDE SEQUENCE</scope>
    <source>
        <strain evidence="2">G11</strain>
    </source>
</reference>
<dbReference type="PANTHER" id="PTHR42673">
    <property type="entry name" value="MALEYLACETOACETATE ISOMERASE"/>
    <property type="match status" value="1"/>
</dbReference>
<dbReference type="Gene3D" id="3.40.30.10">
    <property type="entry name" value="Glutaredoxin"/>
    <property type="match status" value="1"/>
</dbReference>
<keyword evidence="3" id="KW-1185">Reference proteome</keyword>
<comment type="caution">
    <text evidence="2">The sequence shown here is derived from an EMBL/GenBank/DDBJ whole genome shotgun (WGS) entry which is preliminary data.</text>
</comment>
<dbReference type="GO" id="GO:0016034">
    <property type="term" value="F:maleylacetoacetate isomerase activity"/>
    <property type="evidence" value="ECO:0007669"/>
    <property type="project" value="TreeGrafter"/>
</dbReference>
<dbReference type="SUPFAM" id="SSF47616">
    <property type="entry name" value="GST C-terminal domain-like"/>
    <property type="match status" value="1"/>
</dbReference>
<dbReference type="InterPro" id="IPR004045">
    <property type="entry name" value="Glutathione_S-Trfase_N"/>
</dbReference>
<evidence type="ECO:0000313" key="3">
    <source>
        <dbReference type="Proteomes" id="UP000886653"/>
    </source>
</evidence>
<dbReference type="InterPro" id="IPR036282">
    <property type="entry name" value="Glutathione-S-Trfase_C_sf"/>
</dbReference>
<evidence type="ECO:0000259" key="1">
    <source>
        <dbReference type="PROSITE" id="PS50404"/>
    </source>
</evidence>
<organism evidence="2 3">
    <name type="scientific">Cronartium quercuum f. sp. fusiforme G11</name>
    <dbReference type="NCBI Taxonomy" id="708437"/>
    <lineage>
        <taxon>Eukaryota</taxon>
        <taxon>Fungi</taxon>
        <taxon>Dikarya</taxon>
        <taxon>Basidiomycota</taxon>
        <taxon>Pucciniomycotina</taxon>
        <taxon>Pucciniomycetes</taxon>
        <taxon>Pucciniales</taxon>
        <taxon>Coleosporiaceae</taxon>
        <taxon>Cronartium</taxon>
    </lineage>
</organism>
<protein>
    <recommendedName>
        <fullName evidence="1">GST N-terminal domain-containing protein</fullName>
    </recommendedName>
</protein>
<gene>
    <name evidence="2" type="ORF">CROQUDRAFT_651650</name>
</gene>
<proteinExistence type="predicted"/>
<dbReference type="SUPFAM" id="SSF52833">
    <property type="entry name" value="Thioredoxin-like"/>
    <property type="match status" value="1"/>
</dbReference>
<name>A0A9P6NX89_9BASI</name>
<feature type="domain" description="GST N-terminal" evidence="1">
    <location>
        <begin position="9"/>
        <end position="104"/>
    </location>
</feature>
<dbReference type="GO" id="GO:0006749">
    <property type="term" value="P:glutathione metabolic process"/>
    <property type="evidence" value="ECO:0007669"/>
    <property type="project" value="TreeGrafter"/>
</dbReference>
<sequence>MTSQDNSTPKATLYVFQGSLWASVPQLGLIEKGYTTDQYNLRTVNLFKGENFCPEFLRLNPRGTVPVLVVPVINPEPDHPQKYKSLTDSAQILEFLDVSRKPHSSHHSSNLNPAPTLSPAIISAKMESDKLINLVHDELHDLNFLKRGCLNWEDVEKKGSEYSVIKQFINNRIEALEKYSEENSTATNAIKSVWEDRLKSDKQIMEIYSKSATPEVANEFFKRTLKVWEKVVMMLGKIFRTIASHNGDYILGEQISLVDLHIGAWLARLFTILGYAEAPSSSTNPTSGLNLHQRLQSVLSIGELVFDQEELKKVCVGIEKYWSVLSARDSFRQVYADGLH</sequence>
<dbReference type="GO" id="GO:0006559">
    <property type="term" value="P:L-phenylalanine catabolic process"/>
    <property type="evidence" value="ECO:0007669"/>
    <property type="project" value="TreeGrafter"/>
</dbReference>
<dbReference type="Gene3D" id="1.20.1050.10">
    <property type="match status" value="1"/>
</dbReference>
<evidence type="ECO:0000313" key="2">
    <source>
        <dbReference type="EMBL" id="KAG0151115.1"/>
    </source>
</evidence>
<dbReference type="PANTHER" id="PTHR42673:SF4">
    <property type="entry name" value="MALEYLACETOACETATE ISOMERASE"/>
    <property type="match status" value="1"/>
</dbReference>